<dbReference type="InterPro" id="IPR022157">
    <property type="entry name" value="Dynactin"/>
</dbReference>
<feature type="domain" description="Dynein associated protein" evidence="2">
    <location>
        <begin position="323"/>
        <end position="529"/>
    </location>
</feature>
<keyword evidence="1" id="KW-0175">Coiled coil</keyword>
<keyword evidence="4" id="KW-1185">Reference proteome</keyword>
<protein>
    <recommendedName>
        <fullName evidence="2">Dynein associated protein domain-containing protein</fullName>
    </recommendedName>
</protein>
<dbReference type="Proteomes" id="UP000039324">
    <property type="component" value="Unassembled WGS sequence"/>
</dbReference>
<gene>
    <name evidence="3" type="ORF">PBRA_007660</name>
</gene>
<dbReference type="OrthoDB" id="2130750at2759"/>
<dbReference type="EMBL" id="CDSF01000095">
    <property type="protein sequence ID" value="CEO99926.1"/>
    <property type="molecule type" value="Genomic_DNA"/>
</dbReference>
<name>A0A0G4IXX7_PLABS</name>
<dbReference type="AlphaFoldDB" id="A0A0G4IXX7"/>
<accession>A0A0G4IXX7</accession>
<sequence length="939" mass="104867">MDRDGSPADVGDDLPARITRDRLIAKSPALFARAATLADRRASFSGATFADHGAVTSLNEKLQTALRHVTASQTEVESMRFRIDALTQELKRVEREKAALRNDLEDSQQALECALLDVEILKEQRDSIRLEVTASLPPSERQTAALLQRITDLSSAVKSLRQVVLSQQHQAGLLQADLSAERDRAAIQVARIASLENAVAQRDARIDELASADAHQHAERALQSAFSQLEAVKESNSFLEALTEAQSEIELGHMELETELQSELDEKDREISALYRTLRLLQQHAHRLFSDVSRLSPLGSTNVDSNIRHAIQGQRSQGLVELLQKDNMELSNMLQRLQHSHSELHEKSRLQLSRNLDLTRLLNRARQSQIALQLRELQCVQSQYQLSLLKAYLPDAVMTPADLAAITLVQVVHRILFKSNAAIMFLEESLSGLDTGAPEFRTACHCAQICTWARCAASELLVALSGTTSEQYLAVGVFHGELFPAEVALDDLVRILGNDELTYAYSTTDLQQSTDAISAFLQSRLGWDSFQRRSDEDLPSHFIVATLSGIYFDQLEQTATWNDIRCRLTDGAPSDPSSELGQSWRYTVEAELDNLLAMHHRIRSVCHGLAHSNHMLAKADLDRAKAVSDDACSVTKRFLNEVVTANRSTEVLHVLLVDRREPIMQALSNARSTLSALVNNNLTVKEPDDERQDLLQLRFDGERFPWSTRAVDIRTHFEGLENYARQFHEAATTISVMSSTILDKEQRLQQATTMCATLSEKVNDLRQREQVSRNKIQHLEERLDGQPFEDAGLTVSVRPLGTLSSALNGDAPFYEESSQYVEDSLRRALHVTNERLRMQRLRSCSIVSKARQLRPLLLDPPSSPLQGLKSAVDALAGRALHVACRPVMYSVTSSTAQQLQLIGDHDRQLRATRSESNRLMLQVRAAIGSAKWQAVALKI</sequence>
<proteinExistence type="predicted"/>
<evidence type="ECO:0000256" key="1">
    <source>
        <dbReference type="SAM" id="Coils"/>
    </source>
</evidence>
<evidence type="ECO:0000259" key="2">
    <source>
        <dbReference type="Pfam" id="PF12455"/>
    </source>
</evidence>
<feature type="coiled-coil region" evidence="1">
    <location>
        <begin position="748"/>
        <end position="782"/>
    </location>
</feature>
<dbReference type="STRING" id="37360.A0A0G4IXX7"/>
<organism evidence="3 4">
    <name type="scientific">Plasmodiophora brassicae</name>
    <name type="common">Clubroot disease agent</name>
    <dbReference type="NCBI Taxonomy" id="37360"/>
    <lineage>
        <taxon>Eukaryota</taxon>
        <taxon>Sar</taxon>
        <taxon>Rhizaria</taxon>
        <taxon>Endomyxa</taxon>
        <taxon>Phytomyxea</taxon>
        <taxon>Plasmodiophorida</taxon>
        <taxon>Plasmodiophoridae</taxon>
        <taxon>Plasmodiophora</taxon>
    </lineage>
</organism>
<feature type="coiled-coil region" evidence="1">
    <location>
        <begin position="76"/>
        <end position="124"/>
    </location>
</feature>
<dbReference type="Pfam" id="PF12455">
    <property type="entry name" value="Dynactin"/>
    <property type="match status" value="1"/>
</dbReference>
<feature type="coiled-coil region" evidence="1">
    <location>
        <begin position="320"/>
        <end position="347"/>
    </location>
</feature>
<reference evidence="3 4" key="1">
    <citation type="submission" date="2015-02" db="EMBL/GenBank/DDBJ databases">
        <authorList>
            <person name="Chooi Y.-H."/>
        </authorList>
    </citation>
    <scope>NUCLEOTIDE SEQUENCE [LARGE SCALE GENOMIC DNA]</scope>
    <source>
        <strain evidence="3">E3</strain>
    </source>
</reference>
<evidence type="ECO:0000313" key="4">
    <source>
        <dbReference type="Proteomes" id="UP000039324"/>
    </source>
</evidence>
<evidence type="ECO:0000313" key="3">
    <source>
        <dbReference type="EMBL" id="CEO99926.1"/>
    </source>
</evidence>